<dbReference type="EMBL" id="CP034687">
    <property type="protein sequence ID" value="AZS89058.1"/>
    <property type="molecule type" value="Genomic_DNA"/>
</dbReference>
<keyword evidence="4" id="KW-1185">Reference proteome</keyword>
<dbReference type="RefSeq" id="WP_127181828.1">
    <property type="nucleotide sequence ID" value="NZ_CP029078.1"/>
</dbReference>
<dbReference type="EMBL" id="CP029078">
    <property type="protein sequence ID" value="QCN84095.1"/>
    <property type="molecule type" value="Genomic_DNA"/>
</dbReference>
<dbReference type="AlphaFoldDB" id="A0A3Q9KX36"/>
<reference evidence="1 3" key="2">
    <citation type="submission" date="2018-12" db="EMBL/GenBank/DDBJ databases">
        <title>Streptomyces griseoviridis F1-27 complete genome.</title>
        <authorList>
            <person name="Mariita R.M."/>
            <person name="Sello J.K."/>
        </authorList>
    </citation>
    <scope>NUCLEOTIDE SEQUENCE [LARGE SCALE GENOMIC DNA]</scope>
    <source>
        <strain evidence="1 3">F1-27</strain>
    </source>
</reference>
<dbReference type="Gene3D" id="3.40.50.12780">
    <property type="entry name" value="N-terminal domain of ligase-like"/>
    <property type="match status" value="1"/>
</dbReference>
<sequence length="421" mass="45275">MPHPTATAARTGSPARAAELAALAAGHAQRFPWYRELLLRRGALGSGDLSDLPPVSTGLLGAHYYTADHPHLPDASAYHTSGTSGGLRKRILYSPADDDAYVAQRRWLFGEFTASVPAGSVAVADLGTGHAAASAHRVFEELGFQAHDIDFTRPVDEHVERLNSLRPDVFFTMPMILDRLFQAGPELDISPRKVMVVGDVAPPAWRANVAKRFALEPADVLDVFGSIEIGAIAHSCAQTGLYHFHDHIVPEVIDPEELASASEHDRVPSRQEGSGALLLTSFTRGYFPAVRYVTGDAVTGLRRIVHEGREVFAFERVDGRLGGDFKHGERISNHDLTQIMAEVFPGSPFEASDDDGLVVRVVADTVTDAQLAAVRAGLDRQAPDVAQMIASGLVGAVRVTAVGPDGLRSGHAKRRLDLKEG</sequence>
<accession>A0A3Q9KX36</accession>
<organism evidence="1 3">
    <name type="scientific">Streptomyces griseoviridis</name>
    <dbReference type="NCBI Taxonomy" id="45398"/>
    <lineage>
        <taxon>Bacteria</taxon>
        <taxon>Bacillati</taxon>
        <taxon>Actinomycetota</taxon>
        <taxon>Actinomycetes</taxon>
        <taxon>Kitasatosporales</taxon>
        <taxon>Streptomycetaceae</taxon>
        <taxon>Streptomyces</taxon>
    </lineage>
</organism>
<evidence type="ECO:0000313" key="3">
    <source>
        <dbReference type="Proteomes" id="UP000271291"/>
    </source>
</evidence>
<evidence type="ECO:0000313" key="1">
    <source>
        <dbReference type="EMBL" id="AZS89058.1"/>
    </source>
</evidence>
<dbReference type="Proteomes" id="UP000271291">
    <property type="component" value="Chromosome"/>
</dbReference>
<dbReference type="InterPro" id="IPR042099">
    <property type="entry name" value="ANL_N_sf"/>
</dbReference>
<dbReference type="KEGG" id="sgd:ELQ87_36080"/>
<dbReference type="PANTHER" id="PTHR36932:SF1">
    <property type="entry name" value="CAPSULAR POLYSACCHARIDE BIOSYNTHESIS PROTEIN"/>
    <property type="match status" value="1"/>
</dbReference>
<dbReference type="Proteomes" id="UP000501753">
    <property type="component" value="Chromosome"/>
</dbReference>
<name>A0A3Q9KX36_STRGD</name>
<dbReference type="InterPro" id="IPR053158">
    <property type="entry name" value="CapK_Type1_Caps_Biosynth"/>
</dbReference>
<proteinExistence type="predicted"/>
<dbReference type="SUPFAM" id="SSF56801">
    <property type="entry name" value="Acetyl-CoA synthetase-like"/>
    <property type="match status" value="1"/>
</dbReference>
<gene>
    <name evidence="2" type="ORF">DDJ31_03165</name>
    <name evidence="1" type="ORF">ELQ87_36080</name>
</gene>
<reference evidence="2 4" key="1">
    <citation type="submission" date="2018-04" db="EMBL/GenBank/DDBJ databases">
        <title>Complete genome sequences of Streptomyces griseoviridis K61 and characterization of antagonistic properties of biological control agents.</title>
        <authorList>
            <person name="Mariita R.M."/>
            <person name="Sello J.K."/>
        </authorList>
    </citation>
    <scope>NUCLEOTIDE SEQUENCE [LARGE SCALE GENOMIC DNA]</scope>
    <source>
        <strain evidence="2 4">K61</strain>
    </source>
</reference>
<dbReference type="PANTHER" id="PTHR36932">
    <property type="entry name" value="CAPSULAR POLYSACCHARIDE BIOSYNTHESIS PROTEIN"/>
    <property type="match status" value="1"/>
</dbReference>
<dbReference type="OrthoDB" id="3981340at2"/>
<evidence type="ECO:0000313" key="4">
    <source>
        <dbReference type="Proteomes" id="UP000501753"/>
    </source>
</evidence>
<evidence type="ECO:0000313" key="2">
    <source>
        <dbReference type="EMBL" id="QCN84095.1"/>
    </source>
</evidence>
<protein>
    <submittedName>
        <fullName evidence="1">CoF synthetase</fullName>
    </submittedName>
</protein>